<protein>
    <submittedName>
        <fullName evidence="2">Uncharacterized protein</fullName>
    </submittedName>
</protein>
<dbReference type="AlphaFoldDB" id="A0A2N0UZQ5"/>
<keyword evidence="3" id="KW-1185">Reference proteome</keyword>
<evidence type="ECO:0000313" key="2">
    <source>
        <dbReference type="EMBL" id="PKD32473.1"/>
    </source>
</evidence>
<feature type="transmembrane region" description="Helical" evidence="1">
    <location>
        <begin position="110"/>
        <end position="132"/>
    </location>
</feature>
<dbReference type="EMBL" id="NNSR01000026">
    <property type="protein sequence ID" value="PKD32473.1"/>
    <property type="molecule type" value="Genomic_DNA"/>
</dbReference>
<dbReference type="RefSeq" id="WP_101028529.1">
    <property type="nucleotide sequence ID" value="NZ_CABMMZ010000026.1"/>
</dbReference>
<keyword evidence="1" id="KW-0472">Membrane</keyword>
<feature type="transmembrane region" description="Helical" evidence="1">
    <location>
        <begin position="57"/>
        <end position="75"/>
    </location>
</feature>
<feature type="transmembrane region" description="Helical" evidence="1">
    <location>
        <begin position="12"/>
        <end position="29"/>
    </location>
</feature>
<keyword evidence="1" id="KW-1133">Transmembrane helix</keyword>
<keyword evidence="1" id="KW-0812">Transmembrane</keyword>
<organism evidence="2 3">
    <name type="scientific">Ruminococcus bromii</name>
    <dbReference type="NCBI Taxonomy" id="40518"/>
    <lineage>
        <taxon>Bacteria</taxon>
        <taxon>Bacillati</taxon>
        <taxon>Bacillota</taxon>
        <taxon>Clostridia</taxon>
        <taxon>Eubacteriales</taxon>
        <taxon>Oscillospiraceae</taxon>
        <taxon>Ruminococcus</taxon>
    </lineage>
</organism>
<evidence type="ECO:0000256" key="1">
    <source>
        <dbReference type="SAM" id="Phobius"/>
    </source>
</evidence>
<sequence>MKNNGIKKGTMRIAVCGIVAALSLVFMMMTSLIPIGTYALPCLAGILISCIVVEYGYGWAIGVFCVTAVLSTLLAGDKEAVIYFAALFGYYPILKGAFEFKIKNKVIQYILKFAVFNAAAIGSFFAATWLLSIPSDEFTIFGFYVPWIFLIAGNIFFLLYDYAISVFVTQYVRRLRGKIFGNFHK</sequence>
<dbReference type="Proteomes" id="UP000233425">
    <property type="component" value="Unassembled WGS sequence"/>
</dbReference>
<comment type="caution">
    <text evidence="2">The sequence shown here is derived from an EMBL/GenBank/DDBJ whole genome shotgun (WGS) entry which is preliminary data.</text>
</comment>
<feature type="transmembrane region" description="Helical" evidence="1">
    <location>
        <begin position="144"/>
        <end position="168"/>
    </location>
</feature>
<gene>
    <name evidence="2" type="ORF">RBATCC27255_00422</name>
</gene>
<feature type="transmembrane region" description="Helical" evidence="1">
    <location>
        <begin position="81"/>
        <end position="98"/>
    </location>
</feature>
<proteinExistence type="predicted"/>
<feature type="transmembrane region" description="Helical" evidence="1">
    <location>
        <begin position="35"/>
        <end position="52"/>
    </location>
</feature>
<accession>A0A2N0UZQ5</accession>
<name>A0A2N0UZQ5_9FIRM</name>
<reference evidence="2" key="1">
    <citation type="journal article" date="2018" name="Environ. Microbiol.">
        <title>Sporulation capability and amylosome conservation among diverse human colonic and rumen isolates of the keystone starch-degrader Ruminococcus bromii.</title>
        <authorList>
            <person name="Mukhopadhya I."/>
            <person name="Morais S."/>
            <person name="Laverde-Gomez J."/>
            <person name="Sheridan P.O."/>
            <person name="Walker A.W."/>
            <person name="Kelly W."/>
            <person name="Klieve A.V."/>
            <person name="Ouwerkerk D."/>
            <person name="Duncan S.H."/>
            <person name="Louis P."/>
            <person name="Koropatkin N."/>
            <person name="Cockburn D."/>
            <person name="Kibler R."/>
            <person name="Cooper P.J."/>
            <person name="Sandoval C."/>
            <person name="Crost E."/>
            <person name="Juge N."/>
            <person name="Bayer E.A."/>
            <person name="Flint H.J."/>
        </authorList>
    </citation>
    <scope>NUCLEOTIDE SEQUENCE [LARGE SCALE GENOMIC DNA]</scope>
    <source>
        <strain evidence="2">ATCC 27255</strain>
    </source>
</reference>
<evidence type="ECO:0000313" key="3">
    <source>
        <dbReference type="Proteomes" id="UP000233425"/>
    </source>
</evidence>